<dbReference type="OrthoDB" id="7813104at2759"/>
<evidence type="ECO:0000256" key="6">
    <source>
        <dbReference type="ARBA" id="ARBA00022833"/>
    </source>
</evidence>
<evidence type="ECO:0000256" key="9">
    <source>
        <dbReference type="ARBA" id="ARBA00023128"/>
    </source>
</evidence>
<comment type="function">
    <text evidence="12">Mitochondrial intermembrane chaperone that participates in the import and insertion of some multi-pass transmembrane proteins into the mitochondrial inner membrane. Also required for the transfer of beta-barrel precursors from the TOM complex to the sorting and assembly machinery (SAM complex) of the outer membrane. Acts as a chaperone-like protein that protects the hydrophobic precursors from aggregation and guide them through the mitochondrial intermembrane space. The TIM8-TIM13 complex is non essential and only mediates the import of few proteins, while the predominant TIM9-TIM10 70 kDa complex is crucial and mediates the import of much more proteins.</text>
</comment>
<dbReference type="EMBL" id="LCZI01000499">
    <property type="protein sequence ID" value="KKZ66316.1"/>
    <property type="molecule type" value="Genomic_DNA"/>
</dbReference>
<feature type="compositionally biased region" description="Gly residues" evidence="15">
    <location>
        <begin position="100"/>
        <end position="120"/>
    </location>
</feature>
<comment type="caution">
    <text evidence="17">The sequence shown here is derived from an EMBL/GenBank/DDBJ whole genome shotgun (WGS) entry which is preliminary data.</text>
</comment>
<dbReference type="Pfam" id="PF02953">
    <property type="entry name" value="zf-Tim10_DDP"/>
    <property type="match status" value="1"/>
</dbReference>
<reference evidence="18" key="1">
    <citation type="journal article" date="2015" name="PLoS Genet.">
        <title>The dynamic genome and transcriptome of the human fungal pathogen Blastomyces and close relative Emmonsia.</title>
        <authorList>
            <person name="Munoz J.F."/>
            <person name="Gauthier G.M."/>
            <person name="Desjardins C.A."/>
            <person name="Gallo J.E."/>
            <person name="Holder J."/>
            <person name="Sullivan T.D."/>
            <person name="Marty A.J."/>
            <person name="Carmen J.C."/>
            <person name="Chen Z."/>
            <person name="Ding L."/>
            <person name="Gujja S."/>
            <person name="Magrini V."/>
            <person name="Misas E."/>
            <person name="Mitreva M."/>
            <person name="Priest M."/>
            <person name="Saif S."/>
            <person name="Whiston E.A."/>
            <person name="Young S."/>
            <person name="Zeng Q."/>
            <person name="Goldman W.E."/>
            <person name="Mardis E.R."/>
            <person name="Taylor J.W."/>
            <person name="McEwen J.G."/>
            <person name="Clay O.K."/>
            <person name="Klein B.S."/>
            <person name="Cuomo C.A."/>
        </authorList>
    </citation>
    <scope>NUCLEOTIDE SEQUENCE [LARGE SCALE GENOMIC DNA]</scope>
    <source>
        <strain evidence="18">UAMH 3008</strain>
    </source>
</reference>
<keyword evidence="9 14" id="KW-0496">Mitochondrion</keyword>
<dbReference type="GO" id="GO:0005743">
    <property type="term" value="C:mitochondrial inner membrane"/>
    <property type="evidence" value="ECO:0007669"/>
    <property type="project" value="UniProtKB-SubCell"/>
</dbReference>
<keyword evidence="7 14" id="KW-0653">Protein transport</keyword>
<evidence type="ECO:0000256" key="3">
    <source>
        <dbReference type="ARBA" id="ARBA00022448"/>
    </source>
</evidence>
<feature type="compositionally biased region" description="Low complexity" evidence="15">
    <location>
        <begin position="1"/>
        <end position="19"/>
    </location>
</feature>
<dbReference type="InterPro" id="IPR004217">
    <property type="entry name" value="Tim10-like"/>
</dbReference>
<protein>
    <recommendedName>
        <fullName evidence="14">Mitochondrial import inner membrane translocase subunit</fullName>
    </recommendedName>
</protein>
<sequence>MSLSNPFSQSGSPSSPQTSADTKSAIISQVQHEAALNNARALIGKVNENCFEKCIPTPGSSLSSKEQTCLTACMEKYIQLWNATSRAYSARMSQEHKATGAGGSSPFGGSGSGSGSGGLF</sequence>
<dbReference type="InterPro" id="IPR035427">
    <property type="entry name" value="Tim10-like_dom_sf"/>
</dbReference>
<keyword evidence="6" id="KW-0862">Zinc</keyword>
<dbReference type="VEuPathDB" id="FungiDB:EMCG_07980"/>
<evidence type="ECO:0000256" key="13">
    <source>
        <dbReference type="ARBA" id="ARBA00025862"/>
    </source>
</evidence>
<feature type="region of interest" description="Disordered" evidence="15">
    <location>
        <begin position="93"/>
        <end position="120"/>
    </location>
</feature>
<evidence type="ECO:0000256" key="11">
    <source>
        <dbReference type="ARBA" id="ARBA00023186"/>
    </source>
</evidence>
<feature type="region of interest" description="Disordered" evidence="15">
    <location>
        <begin position="1"/>
        <end position="26"/>
    </location>
</feature>
<keyword evidence="4" id="KW-0479">Metal-binding</keyword>
<evidence type="ECO:0000313" key="18">
    <source>
        <dbReference type="Proteomes" id="UP000034164"/>
    </source>
</evidence>
<dbReference type="Proteomes" id="UP000034164">
    <property type="component" value="Unassembled WGS sequence"/>
</dbReference>
<keyword evidence="10 14" id="KW-1015">Disulfide bond</keyword>
<organism evidence="17 18">
    <name type="scientific">[Emmonsia] crescens</name>
    <dbReference type="NCBI Taxonomy" id="73230"/>
    <lineage>
        <taxon>Eukaryota</taxon>
        <taxon>Fungi</taxon>
        <taxon>Dikarya</taxon>
        <taxon>Ascomycota</taxon>
        <taxon>Pezizomycotina</taxon>
        <taxon>Eurotiomycetes</taxon>
        <taxon>Eurotiomycetidae</taxon>
        <taxon>Onygenales</taxon>
        <taxon>Ajellomycetaceae</taxon>
        <taxon>Emergomyces</taxon>
    </lineage>
</organism>
<keyword evidence="8 14" id="KW-0811">Translocation</keyword>
<evidence type="ECO:0000256" key="15">
    <source>
        <dbReference type="SAM" id="MobiDB-lite"/>
    </source>
</evidence>
<feature type="domain" description="Tim10-like" evidence="16">
    <location>
        <begin position="29"/>
        <end position="89"/>
    </location>
</feature>
<evidence type="ECO:0000256" key="8">
    <source>
        <dbReference type="ARBA" id="ARBA00023010"/>
    </source>
</evidence>
<evidence type="ECO:0000256" key="2">
    <source>
        <dbReference type="ARBA" id="ARBA00006720"/>
    </source>
</evidence>
<evidence type="ECO:0000256" key="7">
    <source>
        <dbReference type="ARBA" id="ARBA00022927"/>
    </source>
</evidence>
<dbReference type="FunFam" id="1.10.287.810:FF:000001">
    <property type="entry name" value="mitochondrial import inner membrane translocase subunit TIM13"/>
    <property type="match status" value="1"/>
</dbReference>
<gene>
    <name evidence="17" type="ORF">EMCG_07980</name>
</gene>
<name>A0A0G2JAU0_9EURO</name>
<evidence type="ECO:0000313" key="17">
    <source>
        <dbReference type="EMBL" id="KKZ66316.1"/>
    </source>
</evidence>
<evidence type="ECO:0000256" key="12">
    <source>
        <dbReference type="ARBA" id="ARBA00025151"/>
    </source>
</evidence>
<dbReference type="GO" id="GO:0045039">
    <property type="term" value="P:protein insertion into mitochondrial inner membrane"/>
    <property type="evidence" value="ECO:0007669"/>
    <property type="project" value="UniProtKB-ARBA"/>
</dbReference>
<evidence type="ECO:0000256" key="14">
    <source>
        <dbReference type="RuleBase" id="RU367043"/>
    </source>
</evidence>
<evidence type="ECO:0000256" key="4">
    <source>
        <dbReference type="ARBA" id="ARBA00022723"/>
    </source>
</evidence>
<dbReference type="GO" id="GO:0042719">
    <property type="term" value="C:mitochondrial intermembrane space chaperone complex"/>
    <property type="evidence" value="ECO:0007669"/>
    <property type="project" value="UniProtKB-ARBA"/>
</dbReference>
<comment type="similarity">
    <text evidence="2 14">Belongs to the small Tim family.</text>
</comment>
<comment type="domain">
    <text evidence="14">The twin CX3C motif contains 4 conserved Cys residues that form 2 disulfide bonds in the mitochondrial intermembrane space.</text>
</comment>
<evidence type="ECO:0000256" key="5">
    <source>
        <dbReference type="ARBA" id="ARBA00022792"/>
    </source>
</evidence>
<evidence type="ECO:0000256" key="10">
    <source>
        <dbReference type="ARBA" id="ARBA00023157"/>
    </source>
</evidence>
<proteinExistence type="inferred from homology"/>
<dbReference type="SUPFAM" id="SSF144122">
    <property type="entry name" value="Tim10-like"/>
    <property type="match status" value="1"/>
</dbReference>
<accession>A0A0G2JAU0</accession>
<dbReference type="GO" id="GO:0046872">
    <property type="term" value="F:metal ion binding"/>
    <property type="evidence" value="ECO:0007669"/>
    <property type="project" value="UniProtKB-KW"/>
</dbReference>
<evidence type="ECO:0000259" key="16">
    <source>
        <dbReference type="Pfam" id="PF02953"/>
    </source>
</evidence>
<keyword evidence="5 14" id="KW-0472">Membrane</keyword>
<comment type="subunit">
    <text evidence="13">Heterohexamer; composed of 3 copies of TIM8 and 3 copies of TIM13, named soluble 70 kDa complex. Associates with the TIM22 complex, whose core is composed of TIM22 and TIM54. Interacts with the transmembrane regions of multi-pass transmembrane proteins in transit.</text>
</comment>
<dbReference type="Gene3D" id="1.10.287.810">
    <property type="entry name" value="Mitochondrial import inner membrane translocase subunit tim13 like domains"/>
    <property type="match status" value="1"/>
</dbReference>
<keyword evidence="11 14" id="KW-0143">Chaperone</keyword>
<keyword evidence="3 14" id="KW-0813">Transport</keyword>
<comment type="subcellular location">
    <subcellularLocation>
        <location evidence="1 14">Mitochondrion inner membrane</location>
        <topology evidence="1 14">Peripheral membrane protein</topology>
        <orientation evidence="1 14">Intermembrane side</orientation>
    </subcellularLocation>
</comment>
<dbReference type="AlphaFoldDB" id="A0A0G2JAU0"/>
<evidence type="ECO:0000256" key="1">
    <source>
        <dbReference type="ARBA" id="ARBA00004137"/>
    </source>
</evidence>
<dbReference type="GO" id="GO:0015031">
    <property type="term" value="P:protein transport"/>
    <property type="evidence" value="ECO:0007669"/>
    <property type="project" value="UniProtKB-KW"/>
</dbReference>
<keyword evidence="5 14" id="KW-0999">Mitochondrion inner membrane</keyword>